<dbReference type="AlphaFoldDB" id="A0A453KNA0"/>
<keyword evidence="2" id="KW-1185">Reference proteome</keyword>
<reference evidence="1" key="4">
    <citation type="submission" date="2019-03" db="UniProtKB">
        <authorList>
            <consortium name="EnsemblPlants"/>
        </authorList>
    </citation>
    <scope>IDENTIFICATION</scope>
</reference>
<evidence type="ECO:0000313" key="1">
    <source>
        <dbReference type="EnsemblPlants" id="AET5Gv20464200.10"/>
    </source>
</evidence>
<evidence type="ECO:0000313" key="2">
    <source>
        <dbReference type="Proteomes" id="UP000015105"/>
    </source>
</evidence>
<organism evidence="1 2">
    <name type="scientific">Aegilops tauschii subsp. strangulata</name>
    <name type="common">Goatgrass</name>
    <dbReference type="NCBI Taxonomy" id="200361"/>
    <lineage>
        <taxon>Eukaryota</taxon>
        <taxon>Viridiplantae</taxon>
        <taxon>Streptophyta</taxon>
        <taxon>Embryophyta</taxon>
        <taxon>Tracheophyta</taxon>
        <taxon>Spermatophyta</taxon>
        <taxon>Magnoliopsida</taxon>
        <taxon>Liliopsida</taxon>
        <taxon>Poales</taxon>
        <taxon>Poaceae</taxon>
        <taxon>BOP clade</taxon>
        <taxon>Pooideae</taxon>
        <taxon>Triticodae</taxon>
        <taxon>Triticeae</taxon>
        <taxon>Triticinae</taxon>
        <taxon>Aegilops</taxon>
    </lineage>
</organism>
<protein>
    <submittedName>
        <fullName evidence="1">Uncharacterized protein</fullName>
    </submittedName>
</protein>
<accession>A0A453KNA0</accession>
<dbReference type="Gramene" id="AET5Gv20464200.10">
    <property type="protein sequence ID" value="AET5Gv20464200.10"/>
    <property type="gene ID" value="AET5Gv20464200"/>
</dbReference>
<reference evidence="2" key="1">
    <citation type="journal article" date="2014" name="Science">
        <title>Ancient hybridizations among the ancestral genomes of bread wheat.</title>
        <authorList>
            <consortium name="International Wheat Genome Sequencing Consortium,"/>
            <person name="Marcussen T."/>
            <person name="Sandve S.R."/>
            <person name="Heier L."/>
            <person name="Spannagl M."/>
            <person name="Pfeifer M."/>
            <person name="Jakobsen K.S."/>
            <person name="Wulff B.B."/>
            <person name="Steuernagel B."/>
            <person name="Mayer K.F."/>
            <person name="Olsen O.A."/>
        </authorList>
    </citation>
    <scope>NUCLEOTIDE SEQUENCE [LARGE SCALE GENOMIC DNA]</scope>
    <source>
        <strain evidence="2">cv. AL8/78</strain>
    </source>
</reference>
<reference evidence="1" key="5">
    <citation type="journal article" date="2021" name="G3 (Bethesda)">
        <title>Aegilops tauschii genome assembly Aet v5.0 features greater sequence contiguity and improved annotation.</title>
        <authorList>
            <person name="Wang L."/>
            <person name="Zhu T."/>
            <person name="Rodriguez J.C."/>
            <person name="Deal K.R."/>
            <person name="Dubcovsky J."/>
            <person name="McGuire P.E."/>
            <person name="Lux T."/>
            <person name="Spannagl M."/>
            <person name="Mayer K.F.X."/>
            <person name="Baldrich P."/>
            <person name="Meyers B.C."/>
            <person name="Huo N."/>
            <person name="Gu Y.Q."/>
            <person name="Zhou H."/>
            <person name="Devos K.M."/>
            <person name="Bennetzen J.L."/>
            <person name="Unver T."/>
            <person name="Budak H."/>
            <person name="Gulick P.J."/>
            <person name="Galiba G."/>
            <person name="Kalapos B."/>
            <person name="Nelson D.R."/>
            <person name="Li P."/>
            <person name="You F.M."/>
            <person name="Luo M.C."/>
            <person name="Dvorak J."/>
        </authorList>
    </citation>
    <scope>NUCLEOTIDE SEQUENCE [LARGE SCALE GENOMIC DNA]</scope>
    <source>
        <strain evidence="1">cv. AL8/78</strain>
    </source>
</reference>
<reference evidence="1" key="3">
    <citation type="journal article" date="2017" name="Nature">
        <title>Genome sequence of the progenitor of the wheat D genome Aegilops tauschii.</title>
        <authorList>
            <person name="Luo M.C."/>
            <person name="Gu Y.Q."/>
            <person name="Puiu D."/>
            <person name="Wang H."/>
            <person name="Twardziok S.O."/>
            <person name="Deal K.R."/>
            <person name="Huo N."/>
            <person name="Zhu T."/>
            <person name="Wang L."/>
            <person name="Wang Y."/>
            <person name="McGuire P.E."/>
            <person name="Liu S."/>
            <person name="Long H."/>
            <person name="Ramasamy R.K."/>
            <person name="Rodriguez J.C."/>
            <person name="Van S.L."/>
            <person name="Yuan L."/>
            <person name="Wang Z."/>
            <person name="Xia Z."/>
            <person name="Xiao L."/>
            <person name="Anderson O.D."/>
            <person name="Ouyang S."/>
            <person name="Liang Y."/>
            <person name="Zimin A.V."/>
            <person name="Pertea G."/>
            <person name="Qi P."/>
            <person name="Bennetzen J.L."/>
            <person name="Dai X."/>
            <person name="Dawson M.W."/>
            <person name="Muller H.G."/>
            <person name="Kugler K."/>
            <person name="Rivarola-Duarte L."/>
            <person name="Spannagl M."/>
            <person name="Mayer K.F.X."/>
            <person name="Lu F.H."/>
            <person name="Bevan M.W."/>
            <person name="Leroy P."/>
            <person name="Li P."/>
            <person name="You F.M."/>
            <person name="Sun Q."/>
            <person name="Liu Z."/>
            <person name="Lyons E."/>
            <person name="Wicker T."/>
            <person name="Salzberg S.L."/>
            <person name="Devos K.M."/>
            <person name="Dvorak J."/>
        </authorList>
    </citation>
    <scope>NUCLEOTIDE SEQUENCE [LARGE SCALE GENOMIC DNA]</scope>
    <source>
        <strain evidence="1">cv. AL8/78</strain>
    </source>
</reference>
<name>A0A453KNA0_AEGTS</name>
<reference evidence="2" key="2">
    <citation type="journal article" date="2017" name="Nat. Plants">
        <title>The Aegilops tauschii genome reveals multiple impacts of transposons.</title>
        <authorList>
            <person name="Zhao G."/>
            <person name="Zou C."/>
            <person name="Li K."/>
            <person name="Wang K."/>
            <person name="Li T."/>
            <person name="Gao L."/>
            <person name="Zhang X."/>
            <person name="Wang H."/>
            <person name="Yang Z."/>
            <person name="Liu X."/>
            <person name="Jiang W."/>
            <person name="Mao L."/>
            <person name="Kong X."/>
            <person name="Jiao Y."/>
            <person name="Jia J."/>
        </authorList>
    </citation>
    <scope>NUCLEOTIDE SEQUENCE [LARGE SCALE GENOMIC DNA]</scope>
    <source>
        <strain evidence="2">cv. AL8/78</strain>
    </source>
</reference>
<proteinExistence type="predicted"/>
<dbReference type="EnsemblPlants" id="AET5Gv20464200.10">
    <property type="protein sequence ID" value="AET5Gv20464200.10"/>
    <property type="gene ID" value="AET5Gv20464200"/>
</dbReference>
<sequence length="59" mass="6754">RMEKLVSSDRKEQVLVDSFCQKLVEEFNRSPARVGSRALQATQVIMPFYIVHVSPSVFV</sequence>
<dbReference type="Proteomes" id="UP000015105">
    <property type="component" value="Chromosome 5D"/>
</dbReference>